<proteinExistence type="inferred from homology"/>
<feature type="compositionally biased region" description="Basic and acidic residues" evidence="14">
    <location>
        <begin position="115"/>
        <end position="136"/>
    </location>
</feature>
<evidence type="ECO:0000256" key="1">
    <source>
        <dbReference type="ARBA" id="ARBA00004123"/>
    </source>
</evidence>
<keyword evidence="9" id="KW-0862">Zinc</keyword>
<dbReference type="PROSITE" id="PS50089">
    <property type="entry name" value="ZF_RING_2"/>
    <property type="match status" value="1"/>
</dbReference>
<dbReference type="SMART" id="SM00490">
    <property type="entry name" value="HELICc"/>
    <property type="match status" value="1"/>
</dbReference>
<keyword evidence="4" id="KW-0547">Nucleotide-binding</keyword>
<protein>
    <submittedName>
        <fullName evidence="18">Dna repair rad5</fullName>
    </submittedName>
</protein>
<dbReference type="PANTHER" id="PTHR45626:SF22">
    <property type="entry name" value="DNA REPAIR PROTEIN RAD5"/>
    <property type="match status" value="1"/>
</dbReference>
<keyword evidence="10" id="KW-0067">ATP-binding</keyword>
<feature type="compositionally biased region" description="Low complexity" evidence="14">
    <location>
        <begin position="356"/>
        <end position="365"/>
    </location>
</feature>
<dbReference type="GO" id="GO:0004386">
    <property type="term" value="F:helicase activity"/>
    <property type="evidence" value="ECO:0007669"/>
    <property type="project" value="UniProtKB-KW"/>
</dbReference>
<dbReference type="InterPro" id="IPR027417">
    <property type="entry name" value="P-loop_NTPase"/>
</dbReference>
<dbReference type="Gene3D" id="3.30.40.10">
    <property type="entry name" value="Zinc/RING finger domain, C3HC4 (zinc finger)"/>
    <property type="match status" value="1"/>
</dbReference>
<evidence type="ECO:0000313" key="19">
    <source>
        <dbReference type="Proteomes" id="UP001296104"/>
    </source>
</evidence>
<dbReference type="InterPro" id="IPR049730">
    <property type="entry name" value="SNF2/RAD54-like_C"/>
</dbReference>
<organism evidence="18 19">
    <name type="scientific">Lecanosticta acicola</name>
    <dbReference type="NCBI Taxonomy" id="111012"/>
    <lineage>
        <taxon>Eukaryota</taxon>
        <taxon>Fungi</taxon>
        <taxon>Dikarya</taxon>
        <taxon>Ascomycota</taxon>
        <taxon>Pezizomycotina</taxon>
        <taxon>Dothideomycetes</taxon>
        <taxon>Dothideomycetidae</taxon>
        <taxon>Mycosphaerellales</taxon>
        <taxon>Mycosphaerellaceae</taxon>
        <taxon>Lecanosticta</taxon>
    </lineage>
</organism>
<evidence type="ECO:0000256" key="11">
    <source>
        <dbReference type="ARBA" id="ARBA00023204"/>
    </source>
</evidence>
<keyword evidence="3" id="KW-0479">Metal-binding</keyword>
<dbReference type="Gene3D" id="3.40.50.300">
    <property type="entry name" value="P-loop containing nucleotide triphosphate hydrolases"/>
    <property type="match status" value="1"/>
</dbReference>
<dbReference type="InterPro" id="IPR001650">
    <property type="entry name" value="Helicase_C-like"/>
</dbReference>
<feature type="compositionally biased region" description="Polar residues" evidence="14">
    <location>
        <begin position="42"/>
        <end position="55"/>
    </location>
</feature>
<comment type="similarity">
    <text evidence="2">Belongs to the SNF2/RAD54 helicase family.</text>
</comment>
<keyword evidence="8" id="KW-0347">Helicase</keyword>
<evidence type="ECO:0000256" key="5">
    <source>
        <dbReference type="ARBA" id="ARBA00022763"/>
    </source>
</evidence>
<dbReference type="Pfam" id="PF08797">
    <property type="entry name" value="HIRAN"/>
    <property type="match status" value="1"/>
</dbReference>
<dbReference type="InterPro" id="IPR050628">
    <property type="entry name" value="SNF2_RAD54_helicase_TF"/>
</dbReference>
<evidence type="ECO:0000259" key="15">
    <source>
        <dbReference type="PROSITE" id="PS50089"/>
    </source>
</evidence>
<feature type="domain" description="RING-type" evidence="15">
    <location>
        <begin position="868"/>
        <end position="913"/>
    </location>
</feature>
<feature type="compositionally biased region" description="Acidic residues" evidence="14">
    <location>
        <begin position="366"/>
        <end position="377"/>
    </location>
</feature>
<dbReference type="SUPFAM" id="SSF57850">
    <property type="entry name" value="RING/U-box"/>
    <property type="match status" value="1"/>
</dbReference>
<dbReference type="InterPro" id="IPR038718">
    <property type="entry name" value="SNF2-like_sf"/>
</dbReference>
<keyword evidence="12" id="KW-0539">Nucleus</keyword>
<keyword evidence="11" id="KW-0234">DNA repair</keyword>
<reference evidence="18" key="1">
    <citation type="submission" date="2023-11" db="EMBL/GenBank/DDBJ databases">
        <authorList>
            <person name="Alioto T."/>
            <person name="Alioto T."/>
            <person name="Gomez Garrido J."/>
        </authorList>
    </citation>
    <scope>NUCLEOTIDE SEQUENCE</scope>
</reference>
<dbReference type="GO" id="GO:0016818">
    <property type="term" value="F:hydrolase activity, acting on acid anhydrides, in phosphorus-containing anhydrides"/>
    <property type="evidence" value="ECO:0007669"/>
    <property type="project" value="InterPro"/>
</dbReference>
<evidence type="ECO:0000256" key="4">
    <source>
        <dbReference type="ARBA" id="ARBA00022741"/>
    </source>
</evidence>
<evidence type="ECO:0000256" key="10">
    <source>
        <dbReference type="ARBA" id="ARBA00022840"/>
    </source>
</evidence>
<feature type="region of interest" description="Disordered" evidence="14">
    <location>
        <begin position="107"/>
        <end position="147"/>
    </location>
</feature>
<feature type="region of interest" description="Disordered" evidence="14">
    <location>
        <begin position="337"/>
        <end position="377"/>
    </location>
</feature>
<sequence length="1154" mass="129109">MDYDERPYKKRRFFAEDSSPAHDSALSAQTSLPDEVDALPESSPSASATNGALSSNKEHPFDADTFTSIVGDDASEEVIRSLQHAHGNNLEAAINAYLDGSWKTSIAAPRTKSKSPPEPRQRLLNIKSERDGEKKPRNASASQPALGTMPDMRYIGALGAAGWTTRSGTGIIKPGDIVKIQRERQKAPPPSGRGGKGRIPMRKTQDVIVRFTSQDGTEIGRLEKESALWIGALIDQRVCHFEGHCIYAPERIRTNETVYLQLRCFLLRSIFEAGDLMKPIDNNRQTGFFEAKETTEERDLRLRQIGLMKLFSEINLQPSTINEVTAKHKREGILLAAESEEQKDQHDDAKRPKSTQENGGSSPPSEENEEGEELEQDQLDSLYKKAQSFDFNTPEAQPASTFVMDLRKYQKQALHWMLNKETSENEEHKQQSMHPLWEEYLWPSKDAEGKDLPGVDGQDCFYVNPYSGELSLDFPVQEQTCLGGILADEMGLGKTIEMLSLVHSHRSPEHQGVIDDQDTEVDAISSLSRQPIASGKVKRAPATTLVVAPMSLLAQWASEAEKASKAGTLKVLVYYGSDKGVNLQTLCCGSNVISAPNVIITSYGTVLSEFNSVTSALGGNRASSGGLFGVEYWRVILDEAHMIKNRQSKTAKACYEIAAAHRWVLTGTPIVNRLEDLFSLVRFLRVEPWNNFSFWKTFITTPFEKGDFVRALDVVQTVLEPLVMRRTKDMKTPSGEALVPLPLRTINVEKVKLSDAERDVYEHIFWRAKRAFNANVEAGTLMKSYTTIFAQILRLRQSCCHPILTRNKAVVADEEDAAAAADIANGLADDMDLGALIERFEADEGEQDASKYGAHVLKQIQDESEMECPICSEEPMEEQCVTGCWHSACKKCLLDYIEHQASKGELPRCFNCREPINAKDVFEVIKHDDDEDESAQVDALNAAMEVDEDDEDDELYRSSQTKPKSTPKPRCRISLRRVNQLSSAKISTLLSHLKRLKRIEPNTKSVVFSQFTSFLDLLAPALTAAGIAWLRFDGSMAQKERAKVLVEFESRSKFTILLLSLRAGGVGLNLTCAKRVFMMDPWWSFAVEAQAIDRVHRMGQTEEVTVTRFIVEGSIEEKMLKVQERKKFIASSLGMMSDEEKKMQRIEDIRELLS</sequence>
<dbReference type="CDD" id="cd16572">
    <property type="entry name" value="RING-HC_SpRad8-like"/>
    <property type="match status" value="1"/>
</dbReference>
<keyword evidence="6 13" id="KW-0863">Zinc-finger</keyword>
<dbReference type="GO" id="GO:0003676">
    <property type="term" value="F:nucleic acid binding"/>
    <property type="evidence" value="ECO:0007669"/>
    <property type="project" value="InterPro"/>
</dbReference>
<dbReference type="Pfam" id="PF00271">
    <property type="entry name" value="Helicase_C"/>
    <property type="match status" value="1"/>
</dbReference>
<feature type="domain" description="Helicase C-terminal" evidence="17">
    <location>
        <begin position="988"/>
        <end position="1144"/>
    </location>
</feature>
<evidence type="ECO:0000256" key="12">
    <source>
        <dbReference type="ARBA" id="ARBA00023242"/>
    </source>
</evidence>
<dbReference type="InterPro" id="IPR001841">
    <property type="entry name" value="Znf_RING"/>
</dbReference>
<evidence type="ECO:0000313" key="18">
    <source>
        <dbReference type="EMBL" id="CAK3863403.1"/>
    </source>
</evidence>
<dbReference type="GO" id="GO:0006281">
    <property type="term" value="P:DNA repair"/>
    <property type="evidence" value="ECO:0007669"/>
    <property type="project" value="UniProtKB-KW"/>
</dbReference>
<evidence type="ECO:0000256" key="6">
    <source>
        <dbReference type="ARBA" id="ARBA00022771"/>
    </source>
</evidence>
<evidence type="ECO:0000256" key="7">
    <source>
        <dbReference type="ARBA" id="ARBA00022801"/>
    </source>
</evidence>
<dbReference type="PROSITE" id="PS51194">
    <property type="entry name" value="HELICASE_CTER"/>
    <property type="match status" value="1"/>
</dbReference>
<dbReference type="InterPro" id="IPR014905">
    <property type="entry name" value="HIRAN"/>
</dbReference>
<dbReference type="InterPro" id="IPR014001">
    <property type="entry name" value="Helicase_ATP-bd"/>
</dbReference>
<evidence type="ECO:0000259" key="17">
    <source>
        <dbReference type="PROSITE" id="PS51194"/>
    </source>
</evidence>
<gene>
    <name evidence="18" type="ORF">LECACI_7A001856</name>
</gene>
<feature type="region of interest" description="Disordered" evidence="14">
    <location>
        <begin position="1"/>
        <end position="68"/>
    </location>
</feature>
<dbReference type="InterPro" id="IPR000330">
    <property type="entry name" value="SNF2_N"/>
</dbReference>
<dbReference type="CDD" id="cd18008">
    <property type="entry name" value="DEXDc_SHPRH-like"/>
    <property type="match status" value="1"/>
</dbReference>
<dbReference type="GO" id="GO:0005524">
    <property type="term" value="F:ATP binding"/>
    <property type="evidence" value="ECO:0007669"/>
    <property type="project" value="UniProtKB-KW"/>
</dbReference>
<dbReference type="InterPro" id="IPR013083">
    <property type="entry name" value="Znf_RING/FYVE/PHD"/>
</dbReference>
<dbReference type="CDD" id="cd18793">
    <property type="entry name" value="SF2_C_SNF"/>
    <property type="match status" value="1"/>
</dbReference>
<evidence type="ECO:0000256" key="8">
    <source>
        <dbReference type="ARBA" id="ARBA00022806"/>
    </source>
</evidence>
<feature type="domain" description="Helicase ATP-binding" evidence="16">
    <location>
        <begin position="475"/>
        <end position="687"/>
    </location>
</feature>
<dbReference type="SMART" id="SM00910">
    <property type="entry name" value="HIRAN"/>
    <property type="match status" value="1"/>
</dbReference>
<dbReference type="SMART" id="SM00487">
    <property type="entry name" value="DEXDc"/>
    <property type="match status" value="1"/>
</dbReference>
<keyword evidence="19" id="KW-1185">Reference proteome</keyword>
<dbReference type="GO" id="GO:0008270">
    <property type="term" value="F:zinc ion binding"/>
    <property type="evidence" value="ECO:0007669"/>
    <property type="project" value="UniProtKB-KW"/>
</dbReference>
<dbReference type="PANTHER" id="PTHR45626">
    <property type="entry name" value="TRANSCRIPTION TERMINATION FACTOR 2-RELATED"/>
    <property type="match status" value="1"/>
</dbReference>
<comment type="subcellular location">
    <subcellularLocation>
        <location evidence="1">Nucleus</location>
    </subcellularLocation>
</comment>
<accession>A0AAI8YTT6</accession>
<feature type="compositionally biased region" description="Basic and acidic residues" evidence="14">
    <location>
        <begin position="340"/>
        <end position="351"/>
    </location>
</feature>
<keyword evidence="5" id="KW-0227">DNA damage</keyword>
<dbReference type="SUPFAM" id="SSF52540">
    <property type="entry name" value="P-loop containing nucleoside triphosphate hydrolases"/>
    <property type="match status" value="2"/>
</dbReference>
<evidence type="ECO:0000259" key="16">
    <source>
        <dbReference type="PROSITE" id="PS51192"/>
    </source>
</evidence>
<dbReference type="Gene3D" id="3.40.50.10810">
    <property type="entry name" value="Tandem AAA-ATPase domain"/>
    <property type="match status" value="1"/>
</dbReference>
<dbReference type="Proteomes" id="UP001296104">
    <property type="component" value="Unassembled WGS sequence"/>
</dbReference>
<dbReference type="GO" id="GO:0005634">
    <property type="term" value="C:nucleus"/>
    <property type="evidence" value="ECO:0007669"/>
    <property type="project" value="UniProtKB-SubCell"/>
</dbReference>
<evidence type="ECO:0000256" key="3">
    <source>
        <dbReference type="ARBA" id="ARBA00022723"/>
    </source>
</evidence>
<dbReference type="EMBL" id="CAVMBE010000007">
    <property type="protein sequence ID" value="CAK3863403.1"/>
    <property type="molecule type" value="Genomic_DNA"/>
</dbReference>
<feature type="region of interest" description="Disordered" evidence="14">
    <location>
        <begin position="947"/>
        <end position="969"/>
    </location>
</feature>
<dbReference type="Pfam" id="PF00176">
    <property type="entry name" value="SNF2-rel_dom"/>
    <property type="match status" value="1"/>
</dbReference>
<dbReference type="Pfam" id="PF24975">
    <property type="entry name" value="UBA_Rad5"/>
    <property type="match status" value="1"/>
</dbReference>
<comment type="caution">
    <text evidence="18">The sequence shown here is derived from an EMBL/GenBank/DDBJ whole genome shotgun (WGS) entry which is preliminary data.</text>
</comment>
<dbReference type="PROSITE" id="PS51192">
    <property type="entry name" value="HELICASE_ATP_BIND_1"/>
    <property type="match status" value="1"/>
</dbReference>
<name>A0AAI8YTT6_9PEZI</name>
<dbReference type="AlphaFoldDB" id="A0AAI8YTT6"/>
<evidence type="ECO:0000256" key="13">
    <source>
        <dbReference type="PROSITE-ProRule" id="PRU00175"/>
    </source>
</evidence>
<dbReference type="GO" id="GO:0008094">
    <property type="term" value="F:ATP-dependent activity, acting on DNA"/>
    <property type="evidence" value="ECO:0007669"/>
    <property type="project" value="TreeGrafter"/>
</dbReference>
<evidence type="ECO:0000256" key="9">
    <source>
        <dbReference type="ARBA" id="ARBA00022833"/>
    </source>
</evidence>
<evidence type="ECO:0000256" key="2">
    <source>
        <dbReference type="ARBA" id="ARBA00007025"/>
    </source>
</evidence>
<keyword evidence="7" id="KW-0378">Hydrolase</keyword>
<evidence type="ECO:0000256" key="14">
    <source>
        <dbReference type="SAM" id="MobiDB-lite"/>
    </source>
</evidence>